<comment type="caution">
    <text evidence="3">The sequence shown here is derived from an EMBL/GenBank/DDBJ whole genome shotgun (WGS) entry which is preliminary data.</text>
</comment>
<reference evidence="4" key="1">
    <citation type="journal article" date="2019" name="Int. J. Syst. Evol. Microbiol.">
        <title>The Global Catalogue of Microorganisms (GCM) 10K type strain sequencing project: providing services to taxonomists for standard genome sequencing and annotation.</title>
        <authorList>
            <consortium name="The Broad Institute Genomics Platform"/>
            <consortium name="The Broad Institute Genome Sequencing Center for Infectious Disease"/>
            <person name="Wu L."/>
            <person name="Ma J."/>
        </authorList>
    </citation>
    <scope>NUCLEOTIDE SEQUENCE [LARGE SCALE GENOMIC DNA]</scope>
    <source>
        <strain evidence="4">CGMCC 1.19062</strain>
    </source>
</reference>
<feature type="chain" id="PRO_5045104492" evidence="2">
    <location>
        <begin position="28"/>
        <end position="918"/>
    </location>
</feature>
<dbReference type="EMBL" id="JBHUIP010000013">
    <property type="protein sequence ID" value="MFD2264443.1"/>
    <property type="molecule type" value="Genomic_DNA"/>
</dbReference>
<feature type="region of interest" description="Disordered" evidence="1">
    <location>
        <begin position="763"/>
        <end position="782"/>
    </location>
</feature>
<dbReference type="RefSeq" id="WP_379877526.1">
    <property type="nucleotide sequence ID" value="NZ_JBHUIP010000013.1"/>
</dbReference>
<evidence type="ECO:0000256" key="2">
    <source>
        <dbReference type="SAM" id="SignalP"/>
    </source>
</evidence>
<feature type="signal peptide" evidence="2">
    <location>
        <begin position="1"/>
        <end position="27"/>
    </location>
</feature>
<keyword evidence="4" id="KW-1185">Reference proteome</keyword>
<organism evidence="3 4">
    <name type="scientific">Lacibacterium aquatile</name>
    <dbReference type="NCBI Taxonomy" id="1168082"/>
    <lineage>
        <taxon>Bacteria</taxon>
        <taxon>Pseudomonadati</taxon>
        <taxon>Pseudomonadota</taxon>
        <taxon>Alphaproteobacteria</taxon>
        <taxon>Rhodospirillales</taxon>
        <taxon>Rhodospirillaceae</taxon>
    </lineage>
</organism>
<sequence>MTSGYRNGLLVVLCASMLALTQTISIAAPLAKGPTSKSAWHQDLLVVVEIDGVEVGDMGVRDVGGKLYIALLDLTEIAGFAVDEGATQERFSGWAFETNNRFEVDLATPSIHIGGKSIALSLEDIQHSPDGPVVPAVVANQLFGLHLRLDTRASLLVAESSQTLPIAERVQRERRRKGLAARGDSFGARALSVIAPPPPYELLSIPSIDIGLDSSLGGNRGGLQQTYSMQFGGDLAYMGMQGSIIGTSQERLQSGSLSLSRVDPSGGVFGVPSLRSARIGDTYTPTMPLISSGRTERGVTLSSAQVGYRSDVDRTTIEGRGPPGYDAELYRGQILEASQKIGGDGLYRFTNVAVLAGRNPLKVILTGPNGQRSETAVPIVIEGGLLRTDEDATTVSFTQAGVTLLDLVRTPVSGHRKSAGEAFGASYSRGVTQDLTVLATAARAPKNEQYRFQEDPFQPGYTPSDPLNPGEPGQPPRNRNLRRLTLEQELGYFVGTGARLSALGAFFQGDVSSNLTGGNATQFSISTGWDDISINGKTSRFRNYTSAISGFGSNTLTDRHELYLSGQLPTFDLLPDTTWSLQGERRIFVDDRIGDYVVGRTAFPIGNMRLSQGLSVRRELSGGEALYDYLGTFDIGTHWQDIDWQINHFYSITDGYKPQEISVSANMTTVFDMRTGVRVSRNLQERNADYLNFYLAQDFQQMTLSLQGQVTRQGENFIGLGINFSFGMPDGSPFLSARSLATQGNIAPNYVLERSDGSRAPLTNIKPTANGFPTGTSTDAQGRSHIQSLEPHIPVALDADPESLPSPFMALKQRQGVATLPRAGVWSKTEVVLVETGEVEGSVFRGDMPVGRADITLTAKDGRIYDGRTNTKGRFFLEQIPLGAYRMTVSTGGKQVFERPVELTEKAPTLYDLTVLVN</sequence>
<dbReference type="InterPro" id="IPR013784">
    <property type="entry name" value="Carb-bd-like_fold"/>
</dbReference>
<keyword evidence="2" id="KW-0732">Signal</keyword>
<feature type="region of interest" description="Disordered" evidence="1">
    <location>
        <begin position="448"/>
        <end position="479"/>
    </location>
</feature>
<dbReference type="Proteomes" id="UP001597295">
    <property type="component" value="Unassembled WGS sequence"/>
</dbReference>
<proteinExistence type="predicted"/>
<name>A0ABW5DTI1_9PROT</name>
<accession>A0ABW5DTI1</accession>
<protein>
    <submittedName>
        <fullName evidence="3">Carboxypeptidase-like regulatory domain-containing protein</fullName>
    </submittedName>
</protein>
<evidence type="ECO:0000313" key="3">
    <source>
        <dbReference type="EMBL" id="MFD2264443.1"/>
    </source>
</evidence>
<gene>
    <name evidence="3" type="ORF">ACFSM5_16180</name>
</gene>
<dbReference type="SUPFAM" id="SSF49452">
    <property type="entry name" value="Starch-binding domain-like"/>
    <property type="match status" value="1"/>
</dbReference>
<dbReference type="Gene3D" id="2.60.40.1120">
    <property type="entry name" value="Carboxypeptidase-like, regulatory domain"/>
    <property type="match status" value="1"/>
</dbReference>
<evidence type="ECO:0000256" key="1">
    <source>
        <dbReference type="SAM" id="MobiDB-lite"/>
    </source>
</evidence>
<feature type="compositionally biased region" description="Polar residues" evidence="1">
    <location>
        <begin position="765"/>
        <end position="782"/>
    </location>
</feature>
<evidence type="ECO:0000313" key="4">
    <source>
        <dbReference type="Proteomes" id="UP001597295"/>
    </source>
</evidence>